<dbReference type="Proteomes" id="UP000245765">
    <property type="component" value="Unassembled WGS sequence"/>
</dbReference>
<proteinExistence type="inferred from homology"/>
<dbReference type="InterPro" id="IPR050770">
    <property type="entry name" value="Intradiol_RC_Dioxygenase"/>
</dbReference>
<sequence length="276" mass="31331">MRGFPRRIPRLRSRGASCRKRRADPAPAARSAQKAARQGRHTVSDPIPYRRPDPATQPPLDSPAYGSTHKRHPKQPLLRIPHTLTETSAPRFDASRYPAHADMSQVNGKGALGERIIVAGRITDEDGRPQRGVMVEVWQANASGRYHHPRDQHDAPLDPNFEGRARIFTDDQGNYSFVSVKPGAYPWRNHWNAWRPIHIHFGLHGAGFAQRMITQMYFPGDPLLDLDPIFLSTPDKAARDRLISKFDLEITKPEWALGYRFDMVLRGREATPFEKA</sequence>
<dbReference type="InterPro" id="IPR015889">
    <property type="entry name" value="Intradiol_dOase_core"/>
</dbReference>
<dbReference type="GO" id="GO:0018578">
    <property type="term" value="F:protocatechuate 3,4-dioxygenase activity"/>
    <property type="evidence" value="ECO:0007669"/>
    <property type="project" value="InterPro"/>
</dbReference>
<dbReference type="AlphaFoldDB" id="A0A317FCS1"/>
<organism evidence="7 8">
    <name type="scientific">Falsiroseomonas bella</name>
    <dbReference type="NCBI Taxonomy" id="2184016"/>
    <lineage>
        <taxon>Bacteria</taxon>
        <taxon>Pseudomonadati</taxon>
        <taxon>Pseudomonadota</taxon>
        <taxon>Alphaproteobacteria</taxon>
        <taxon>Acetobacterales</taxon>
        <taxon>Roseomonadaceae</taxon>
        <taxon>Falsiroseomonas</taxon>
    </lineage>
</organism>
<evidence type="ECO:0000259" key="6">
    <source>
        <dbReference type="Pfam" id="PF12391"/>
    </source>
</evidence>
<dbReference type="NCBIfam" id="TIGR02422">
    <property type="entry name" value="protocat_beta"/>
    <property type="match status" value="1"/>
</dbReference>
<evidence type="ECO:0000313" key="7">
    <source>
        <dbReference type="EMBL" id="PWS36881.1"/>
    </source>
</evidence>
<dbReference type="Gene3D" id="2.60.130.10">
    <property type="entry name" value="Aromatic compound dioxygenase"/>
    <property type="match status" value="1"/>
</dbReference>
<comment type="caution">
    <text evidence="7">The sequence shown here is derived from an EMBL/GenBank/DDBJ whole genome shotgun (WGS) entry which is preliminary data.</text>
</comment>
<evidence type="ECO:0000256" key="2">
    <source>
        <dbReference type="ARBA" id="ARBA00022964"/>
    </source>
</evidence>
<evidence type="ECO:0000313" key="8">
    <source>
        <dbReference type="Proteomes" id="UP000245765"/>
    </source>
</evidence>
<dbReference type="InterPro" id="IPR000627">
    <property type="entry name" value="Intradiol_dOase_C"/>
</dbReference>
<dbReference type="GO" id="GO:0008199">
    <property type="term" value="F:ferric iron binding"/>
    <property type="evidence" value="ECO:0007669"/>
    <property type="project" value="InterPro"/>
</dbReference>
<feature type="compositionally biased region" description="Low complexity" evidence="4">
    <location>
        <begin position="25"/>
        <end position="36"/>
    </location>
</feature>
<gene>
    <name evidence="7" type="primary">pcaH</name>
    <name evidence="7" type="ORF">DFH01_16265</name>
</gene>
<protein>
    <submittedName>
        <fullName evidence="7">Protocatechuate 3,4-dioxygenase subunit beta</fullName>
    </submittedName>
</protein>
<comment type="similarity">
    <text evidence="1">Belongs to the intradiol ring-cleavage dioxygenase family.</text>
</comment>
<reference evidence="8" key="1">
    <citation type="submission" date="2018-05" db="EMBL/GenBank/DDBJ databases">
        <authorList>
            <person name="Du Z."/>
            <person name="Wang X."/>
        </authorList>
    </citation>
    <scope>NUCLEOTIDE SEQUENCE [LARGE SCALE GENOMIC DNA]</scope>
    <source>
        <strain evidence="8">CQN31</strain>
    </source>
</reference>
<dbReference type="PANTHER" id="PTHR33711:SF10">
    <property type="entry name" value="INTRADIOL RING-CLEAVAGE DIOXYGENASES DOMAIN-CONTAINING PROTEIN"/>
    <property type="match status" value="1"/>
</dbReference>
<feature type="compositionally biased region" description="Basic residues" evidence="4">
    <location>
        <begin position="1"/>
        <end position="22"/>
    </location>
</feature>
<dbReference type="InterPro" id="IPR012785">
    <property type="entry name" value="Protocat_dOase_b"/>
</dbReference>
<dbReference type="Pfam" id="PF12391">
    <property type="entry name" value="PCDO_beta_N"/>
    <property type="match status" value="1"/>
</dbReference>
<dbReference type="SUPFAM" id="SSF49482">
    <property type="entry name" value="Aromatic compound dioxygenase"/>
    <property type="match status" value="1"/>
</dbReference>
<feature type="domain" description="Protocatechuate 3,4-dioxygenase beta subunit N-terminal" evidence="6">
    <location>
        <begin position="49"/>
        <end position="83"/>
    </location>
</feature>
<feature type="domain" description="Intradiol ring-cleavage dioxygenases" evidence="5">
    <location>
        <begin position="90"/>
        <end position="267"/>
    </location>
</feature>
<keyword evidence="2 7" id="KW-0223">Dioxygenase</keyword>
<dbReference type="EMBL" id="QGNA01000003">
    <property type="protein sequence ID" value="PWS36881.1"/>
    <property type="molecule type" value="Genomic_DNA"/>
</dbReference>
<name>A0A317FCS1_9PROT</name>
<dbReference type="OrthoDB" id="9805815at2"/>
<dbReference type="Pfam" id="PF00775">
    <property type="entry name" value="Dioxygenase_C"/>
    <property type="match status" value="1"/>
</dbReference>
<dbReference type="GO" id="GO:0019619">
    <property type="term" value="P:3,4-dihydroxybenzoate catabolic process"/>
    <property type="evidence" value="ECO:0007669"/>
    <property type="project" value="InterPro"/>
</dbReference>
<dbReference type="InterPro" id="IPR024756">
    <property type="entry name" value="PCDO_beta_N"/>
</dbReference>
<evidence type="ECO:0000256" key="3">
    <source>
        <dbReference type="ARBA" id="ARBA00023002"/>
    </source>
</evidence>
<accession>A0A317FCS1</accession>
<keyword evidence="3" id="KW-0560">Oxidoreductase</keyword>
<feature type="region of interest" description="Disordered" evidence="4">
    <location>
        <begin position="1"/>
        <end position="77"/>
    </location>
</feature>
<dbReference type="PANTHER" id="PTHR33711">
    <property type="entry name" value="DIOXYGENASE, PUTATIVE (AFU_ORTHOLOGUE AFUA_2G02910)-RELATED"/>
    <property type="match status" value="1"/>
</dbReference>
<evidence type="ECO:0000259" key="5">
    <source>
        <dbReference type="Pfam" id="PF00775"/>
    </source>
</evidence>
<evidence type="ECO:0000256" key="4">
    <source>
        <dbReference type="SAM" id="MobiDB-lite"/>
    </source>
</evidence>
<evidence type="ECO:0000256" key="1">
    <source>
        <dbReference type="ARBA" id="ARBA00007825"/>
    </source>
</evidence>
<keyword evidence="8" id="KW-1185">Reference proteome</keyword>